<dbReference type="InterPro" id="IPR015345">
    <property type="entry name" value="Cytokinin_DH_FAD/cytokin-bd"/>
</dbReference>
<dbReference type="InterPro" id="IPR006094">
    <property type="entry name" value="Oxid_FAD_bind_N"/>
</dbReference>
<dbReference type="FunFam" id="3.30.465.10:FF:000021">
    <property type="entry name" value="Cytokinin dehydrogenase 1"/>
    <property type="match status" value="1"/>
</dbReference>
<dbReference type="SMR" id="A0A1P8B0Q0"/>
<reference evidence="13" key="2">
    <citation type="journal article" date="2017" name="Plant J.">
        <title>Araport11: a complete reannotation of the Arabidopsis thaliana reference genome.</title>
        <authorList>
            <person name="Cheng C.Y."/>
            <person name="Krishnakumar V."/>
            <person name="Chan A.P."/>
            <person name="Thibaud-Nissen F."/>
            <person name="Schobel S."/>
            <person name="Town C.D."/>
        </authorList>
    </citation>
    <scope>GENOME REANNOTATION</scope>
    <source>
        <strain evidence="13">cv. Columbia</strain>
    </source>
</reference>
<evidence type="ECO:0007829" key="15">
    <source>
        <dbReference type="PeptideAtlas" id="A0A1P8B0Q0"/>
    </source>
</evidence>
<keyword evidence="4" id="KW-0285">Flavoprotein</keyword>
<evidence type="ECO:0000256" key="1">
    <source>
        <dbReference type="ARBA" id="ARBA00001974"/>
    </source>
</evidence>
<evidence type="ECO:0000256" key="4">
    <source>
        <dbReference type="ARBA" id="ARBA00022630"/>
    </source>
</evidence>
<evidence type="ECO:0000256" key="3">
    <source>
        <dbReference type="ARBA" id="ARBA00011928"/>
    </source>
</evidence>
<dbReference type="Pfam" id="PF09265">
    <property type="entry name" value="Cytokin-bind"/>
    <property type="match status" value="1"/>
</dbReference>
<organism evidence="12 13">
    <name type="scientific">Arabidopsis thaliana</name>
    <name type="common">Mouse-ear cress</name>
    <dbReference type="NCBI Taxonomy" id="3702"/>
    <lineage>
        <taxon>Eukaryota</taxon>
        <taxon>Viridiplantae</taxon>
        <taxon>Streptophyta</taxon>
        <taxon>Embryophyta</taxon>
        <taxon>Tracheophyta</taxon>
        <taxon>Spermatophyta</taxon>
        <taxon>Magnoliopsida</taxon>
        <taxon>eudicotyledons</taxon>
        <taxon>Gunneridae</taxon>
        <taxon>Pentapetalae</taxon>
        <taxon>rosids</taxon>
        <taxon>malvids</taxon>
        <taxon>Brassicales</taxon>
        <taxon>Brassicaceae</taxon>
        <taxon>Camelineae</taxon>
        <taxon>Arabidopsis</taxon>
    </lineage>
</organism>
<keyword evidence="8" id="KW-0325">Glycoprotein</keyword>
<keyword evidence="15 16" id="KW-1267">Proteomics identification</keyword>
<dbReference type="RefSeq" id="NP_181682.2">
    <property type="nucleotide sequence ID" value="NM_129714.4"/>
</dbReference>
<sequence length="637" mass="72207">MAIQLYSEHKYMTVPPKTFPLNSPFYLFFFFPQSSTLNLKFTSTSLIPFRLLFFAISLNKVEMGLTSSLRFHRQNNKTFLGIFMILVLSCIPGRTNLCSNHSVSTPKELPSSNPSDIRSSLVSLDLEGYISFDDVHNVAKDFGNRYQLPPLAILHPRSVFDISSMMKHIVHLGSTSNLTVAARGHGHSLQGQALAHQGVVIKMESLRSPDIRIYKGKQPYVDVSGGEIWINILRETLKYGLSPKSWTDYLHLTVGGTLSNAGISGQAFKHGPQINNVYQLEIVTGKGEVVTCSEKRNSELFFSVLGGLGQFGIITRARISLEPAPHMVKWIRVLYSDFSAFSRDQEYLISKEKTFDYVEGFVIINRTDLLNNWRSSFSPNDSTQASRFKSDGKTLYCLEVVKYFNPEEASSMDQETGKLLSELNYIPSTLFSSEVPYIEFLDRVHIAERKLRAKGLWEVPHPWLNLLIPKSSIYQFATEVFNNILTSNNNGPILIYPVNQSKWKKHTSLITPNEDIFYLVAFLPSAVPNSSGKNDLEYLLKQNQRVMNFCAAANLNVKQYLPHYETQKEWKSHFGKRWETFAQRKQAYDPLAILAPGQRIFQKTTGKLSPIQLAKSKATGSPQRYHYASILPKPRTV</sequence>
<keyword evidence="7" id="KW-0560">Oxidoreductase</keyword>
<dbReference type="Gene3D" id="3.40.462.10">
    <property type="entry name" value="FAD-linked oxidases, C-terminal domain"/>
    <property type="match status" value="1"/>
</dbReference>
<evidence type="ECO:0000313" key="13">
    <source>
        <dbReference type="Proteomes" id="UP000006548"/>
    </source>
</evidence>
<dbReference type="InterPro" id="IPR016170">
    <property type="entry name" value="Cytok_DH_C_sf"/>
</dbReference>
<dbReference type="InterPro" id="IPR006093">
    <property type="entry name" value="Oxy_OxRdtase_FAD_BS"/>
</dbReference>
<evidence type="ECO:0000256" key="2">
    <source>
        <dbReference type="ARBA" id="ARBA00005466"/>
    </source>
</evidence>
<comment type="catalytic activity">
    <reaction evidence="9">
        <text>N(6)-dimethylallyladenine + A + H2O = 3-methyl-2-butenal + adenine + AH2</text>
        <dbReference type="Rhea" id="RHEA:13625"/>
        <dbReference type="ChEBI" id="CHEBI:13193"/>
        <dbReference type="ChEBI" id="CHEBI:15377"/>
        <dbReference type="ChEBI" id="CHEBI:15825"/>
        <dbReference type="ChEBI" id="CHEBI:16708"/>
        <dbReference type="ChEBI" id="CHEBI:17499"/>
        <dbReference type="ChEBI" id="CHEBI:17660"/>
        <dbReference type="EC" id="1.5.99.12"/>
    </reaction>
</comment>
<dbReference type="Pfam" id="PF01565">
    <property type="entry name" value="FAD_binding_4"/>
    <property type="match status" value="1"/>
</dbReference>
<evidence type="ECO:0000313" key="14">
    <source>
        <dbReference type="TAIR" id="AT2G41510"/>
    </source>
</evidence>
<dbReference type="TAIR" id="AT2G41510">
    <property type="gene designation" value="CKX1"/>
</dbReference>
<dbReference type="ExpressionAtlas" id="A0A1P8B0Q0">
    <property type="expression patterns" value="baseline and differential"/>
</dbReference>
<reference evidence="12 13" key="1">
    <citation type="journal article" date="1999" name="Nature">
        <title>Sequence and analysis of chromosome 2 of the plant Arabidopsis thaliana.</title>
        <authorList>
            <person name="Lin X."/>
            <person name="Kaul S."/>
            <person name="Rounsley S."/>
            <person name="Shea T.P."/>
            <person name="Benito M.I."/>
            <person name="Town C.D."/>
            <person name="Fujii C.Y."/>
            <person name="Mason T."/>
            <person name="Bowman C.L."/>
            <person name="Barnstead M."/>
            <person name="Feldblyum T.V."/>
            <person name="Buell C.R."/>
            <person name="Ketchum K.A."/>
            <person name="Lee J."/>
            <person name="Ronning C.M."/>
            <person name="Koo H.L."/>
            <person name="Moffat K.S."/>
            <person name="Cronin L.A."/>
            <person name="Shen M."/>
            <person name="Pai G."/>
            <person name="Van Aken S."/>
            <person name="Umayam L."/>
            <person name="Tallon L.J."/>
            <person name="Gill J.E."/>
            <person name="Adams M.D."/>
            <person name="Carrera A.J."/>
            <person name="Creasy T.H."/>
            <person name="Goodman H.M."/>
            <person name="Somerville C.R."/>
            <person name="Copenhaver G.P."/>
            <person name="Preuss D."/>
            <person name="Nierman W.C."/>
            <person name="White O."/>
            <person name="Eisen J.A."/>
            <person name="Salzberg S.L."/>
            <person name="Fraser C.M."/>
            <person name="Venter J.C."/>
        </authorList>
    </citation>
    <scope>NUCLEOTIDE SEQUENCE [LARGE SCALE GENOMIC DNA]</scope>
    <source>
        <strain evidence="13">cv. Columbia</strain>
    </source>
</reference>
<comment type="similarity">
    <text evidence="2">Belongs to the oxygen-dependent FAD-linked oxidoreductase family.</text>
</comment>
<dbReference type="InterPro" id="IPR016167">
    <property type="entry name" value="FAD-bd_PCMH_sub1"/>
</dbReference>
<accession>A0A1P8B0Q0</accession>
<dbReference type="InterPro" id="IPR016169">
    <property type="entry name" value="FAD-bd_PCMH_sub2"/>
</dbReference>
<keyword evidence="13" id="KW-1185">Reference proteome</keyword>
<dbReference type="PANTHER" id="PTHR13878">
    <property type="entry name" value="GULONOLACTONE OXIDASE"/>
    <property type="match status" value="1"/>
</dbReference>
<dbReference type="GO" id="GO:0019139">
    <property type="term" value="F:cytokinin dehydrogenase activity"/>
    <property type="evidence" value="ECO:0007669"/>
    <property type="project" value="UniProtKB-EC"/>
</dbReference>
<dbReference type="FunFam" id="3.40.462.10:FF:000001">
    <property type="entry name" value="Cytokinin dehydrogenase 2"/>
    <property type="match status" value="1"/>
</dbReference>
<evidence type="ECO:0000256" key="9">
    <source>
        <dbReference type="ARBA" id="ARBA00048224"/>
    </source>
</evidence>
<evidence type="ECO:0000313" key="11">
    <source>
        <dbReference type="Araport" id="AT2G41510"/>
    </source>
</evidence>
<name>A0A1P8B0Q0_ARATH</name>
<evidence type="ECO:0000313" key="12">
    <source>
        <dbReference type="EMBL" id="ANM62466.1"/>
    </source>
</evidence>
<dbReference type="InterPro" id="IPR036318">
    <property type="entry name" value="FAD-bd_PCMH-like_sf"/>
</dbReference>
<dbReference type="PANTHER" id="PTHR13878:SF114">
    <property type="entry name" value="CYTOKININ DEHYDROGENASE 1"/>
    <property type="match status" value="1"/>
</dbReference>
<comment type="cofactor">
    <cofactor evidence="1">
        <name>FAD</name>
        <dbReference type="ChEBI" id="CHEBI:57692"/>
    </cofactor>
</comment>
<evidence type="ECO:0000256" key="6">
    <source>
        <dbReference type="ARBA" id="ARBA00022827"/>
    </source>
</evidence>
<feature type="domain" description="FAD-binding PCMH-type" evidence="10">
    <location>
        <begin position="146"/>
        <end position="324"/>
    </location>
</feature>
<dbReference type="PROSITE" id="PS51387">
    <property type="entry name" value="FAD_PCMH"/>
    <property type="match status" value="1"/>
</dbReference>
<dbReference type="GeneID" id="818749"/>
<evidence type="ECO:0007829" key="16">
    <source>
        <dbReference type="ProteomicsDB" id="A0A1P8B0Q0"/>
    </source>
</evidence>
<evidence type="ECO:0000256" key="8">
    <source>
        <dbReference type="ARBA" id="ARBA00023180"/>
    </source>
</evidence>
<dbReference type="Proteomes" id="UP000006548">
    <property type="component" value="Chromosome 2"/>
</dbReference>
<dbReference type="InterPro" id="IPR016166">
    <property type="entry name" value="FAD-bd_PCMH"/>
</dbReference>
<proteinExistence type="evidence at protein level"/>
<keyword evidence="6" id="KW-0274">FAD</keyword>
<evidence type="ECO:0000256" key="7">
    <source>
        <dbReference type="ARBA" id="ARBA00023002"/>
    </source>
</evidence>
<evidence type="ECO:0000259" key="10">
    <source>
        <dbReference type="PROSITE" id="PS51387"/>
    </source>
</evidence>
<dbReference type="Gene3D" id="3.30.465.10">
    <property type="match status" value="1"/>
</dbReference>
<dbReference type="EMBL" id="CP002685">
    <property type="protein sequence ID" value="ANM62466.1"/>
    <property type="molecule type" value="Genomic_DNA"/>
</dbReference>
<gene>
    <name evidence="12 14" type="primary">CKX1</name>
    <name evidence="12" type="synonym">ATCKX1</name>
    <name evidence="11 12" type="ordered locus">At2g41510</name>
    <name evidence="12" type="ORF">T32G6.3</name>
    <name evidence="12" type="ORF">T32G6_3</name>
</gene>
<evidence type="ECO:0000256" key="5">
    <source>
        <dbReference type="ARBA" id="ARBA00022729"/>
    </source>
</evidence>
<dbReference type="InterPro" id="IPR050432">
    <property type="entry name" value="FAD-linked_Oxidoreductases_BP"/>
</dbReference>
<dbReference type="EC" id="1.5.99.12" evidence="3"/>
<dbReference type="AlphaFoldDB" id="A0A1P8B0Q0"/>
<dbReference type="Araport" id="AT2G41510"/>
<dbReference type="GO" id="GO:0009690">
    <property type="term" value="P:cytokinin metabolic process"/>
    <property type="evidence" value="ECO:0007669"/>
    <property type="project" value="InterPro"/>
</dbReference>
<dbReference type="InterPro" id="IPR016164">
    <property type="entry name" value="FAD-linked_Oxase-like_C"/>
</dbReference>
<dbReference type="SUPFAM" id="SSF55103">
    <property type="entry name" value="FAD-linked oxidases, C-terminal domain"/>
    <property type="match status" value="1"/>
</dbReference>
<dbReference type="PROSITE" id="PS00862">
    <property type="entry name" value="OX2_COVAL_FAD"/>
    <property type="match status" value="1"/>
</dbReference>
<dbReference type="GO" id="GO:0071949">
    <property type="term" value="F:FAD binding"/>
    <property type="evidence" value="ECO:0007669"/>
    <property type="project" value="InterPro"/>
</dbReference>
<dbReference type="ProteomicsDB" id="202200"/>
<dbReference type="SUPFAM" id="SSF56176">
    <property type="entry name" value="FAD-binding/transporter-associated domain-like"/>
    <property type="match status" value="1"/>
</dbReference>
<protein>
    <recommendedName>
        <fullName evidence="3">cytokinin dehydrogenase</fullName>
        <ecNumber evidence="3">1.5.99.12</ecNumber>
    </recommendedName>
</protein>
<keyword evidence="5" id="KW-0732">Signal</keyword>
<dbReference type="Gene3D" id="3.30.43.10">
    <property type="entry name" value="Uridine Diphospho-n-acetylenolpyruvylglucosamine Reductase, domain 2"/>
    <property type="match status" value="1"/>
</dbReference>